<evidence type="ECO:0000256" key="2">
    <source>
        <dbReference type="PROSITE-ProRule" id="PRU00221"/>
    </source>
</evidence>
<dbReference type="OrthoDB" id="674604at2759"/>
<reference evidence="4" key="1">
    <citation type="journal article" date="2020" name="Stud. Mycol.">
        <title>101 Dothideomycetes genomes: a test case for predicting lifestyles and emergence of pathogens.</title>
        <authorList>
            <person name="Haridas S."/>
            <person name="Albert R."/>
            <person name="Binder M."/>
            <person name="Bloem J."/>
            <person name="Labutti K."/>
            <person name="Salamov A."/>
            <person name="Andreopoulos B."/>
            <person name="Baker S."/>
            <person name="Barry K."/>
            <person name="Bills G."/>
            <person name="Bluhm B."/>
            <person name="Cannon C."/>
            <person name="Castanera R."/>
            <person name="Culley D."/>
            <person name="Daum C."/>
            <person name="Ezra D."/>
            <person name="Gonzalez J."/>
            <person name="Henrissat B."/>
            <person name="Kuo A."/>
            <person name="Liang C."/>
            <person name="Lipzen A."/>
            <person name="Lutzoni F."/>
            <person name="Magnuson J."/>
            <person name="Mondo S."/>
            <person name="Nolan M."/>
            <person name="Ohm R."/>
            <person name="Pangilinan J."/>
            <person name="Park H.-J."/>
            <person name="Ramirez L."/>
            <person name="Alfaro M."/>
            <person name="Sun H."/>
            <person name="Tritt A."/>
            <person name="Yoshinaga Y."/>
            <person name="Zwiers L.-H."/>
            <person name="Turgeon B."/>
            <person name="Goodwin S."/>
            <person name="Spatafora J."/>
            <person name="Crous P."/>
            <person name="Grigoriev I."/>
        </authorList>
    </citation>
    <scope>NUCLEOTIDE SEQUENCE</scope>
    <source>
        <strain evidence="4">CBS 107.79</strain>
    </source>
</reference>
<dbReference type="InterPro" id="IPR036322">
    <property type="entry name" value="WD40_repeat_dom_sf"/>
</dbReference>
<keyword evidence="2" id="KW-0853">WD repeat</keyword>
<evidence type="ECO:0000313" key="5">
    <source>
        <dbReference type="Proteomes" id="UP000800036"/>
    </source>
</evidence>
<dbReference type="InterPro" id="IPR056884">
    <property type="entry name" value="NPHP3-like_N"/>
</dbReference>
<dbReference type="SMART" id="SM00320">
    <property type="entry name" value="WD40"/>
    <property type="match status" value="1"/>
</dbReference>
<feature type="repeat" description="WD" evidence="2">
    <location>
        <begin position="614"/>
        <end position="655"/>
    </location>
</feature>
<dbReference type="Pfam" id="PF00400">
    <property type="entry name" value="WD40"/>
    <property type="match status" value="1"/>
</dbReference>
<feature type="domain" description="Nephrocystin 3-like N-terminal" evidence="3">
    <location>
        <begin position="79"/>
        <end position="235"/>
    </location>
</feature>
<evidence type="ECO:0000259" key="3">
    <source>
        <dbReference type="Pfam" id="PF24883"/>
    </source>
</evidence>
<dbReference type="AlphaFoldDB" id="A0A6A5V4I7"/>
<evidence type="ECO:0000313" key="4">
    <source>
        <dbReference type="EMBL" id="KAF1971159.1"/>
    </source>
</evidence>
<dbReference type="SUPFAM" id="SSF50978">
    <property type="entry name" value="WD40 repeat-like"/>
    <property type="match status" value="1"/>
</dbReference>
<dbReference type="PANTHER" id="PTHR10039:SF14">
    <property type="entry name" value="NACHT DOMAIN-CONTAINING PROTEIN"/>
    <property type="match status" value="1"/>
</dbReference>
<dbReference type="PANTHER" id="PTHR10039">
    <property type="entry name" value="AMELOGENIN"/>
    <property type="match status" value="1"/>
</dbReference>
<dbReference type="InterPro" id="IPR015943">
    <property type="entry name" value="WD40/YVTN_repeat-like_dom_sf"/>
</dbReference>
<dbReference type="InterPro" id="IPR027417">
    <property type="entry name" value="P-loop_NTPase"/>
</dbReference>
<organism evidence="4 5">
    <name type="scientific">Bimuria novae-zelandiae CBS 107.79</name>
    <dbReference type="NCBI Taxonomy" id="1447943"/>
    <lineage>
        <taxon>Eukaryota</taxon>
        <taxon>Fungi</taxon>
        <taxon>Dikarya</taxon>
        <taxon>Ascomycota</taxon>
        <taxon>Pezizomycotina</taxon>
        <taxon>Dothideomycetes</taxon>
        <taxon>Pleosporomycetidae</taxon>
        <taxon>Pleosporales</taxon>
        <taxon>Massarineae</taxon>
        <taxon>Didymosphaeriaceae</taxon>
        <taxon>Bimuria</taxon>
    </lineage>
</organism>
<name>A0A6A5V4I7_9PLEO</name>
<dbReference type="EMBL" id="ML976695">
    <property type="protein sequence ID" value="KAF1971159.1"/>
    <property type="molecule type" value="Genomic_DNA"/>
</dbReference>
<dbReference type="InterPro" id="IPR001680">
    <property type="entry name" value="WD40_rpt"/>
</dbReference>
<dbReference type="PROSITE" id="PS50294">
    <property type="entry name" value="WD_REPEATS_REGION"/>
    <property type="match status" value="1"/>
</dbReference>
<dbReference type="Proteomes" id="UP000800036">
    <property type="component" value="Unassembled WGS sequence"/>
</dbReference>
<proteinExistence type="predicted"/>
<protein>
    <recommendedName>
        <fullName evidence="3">Nephrocystin 3-like N-terminal domain-containing protein</fullName>
    </recommendedName>
</protein>
<keyword evidence="1" id="KW-0677">Repeat</keyword>
<evidence type="ECO:0000256" key="1">
    <source>
        <dbReference type="ARBA" id="ARBA00022737"/>
    </source>
</evidence>
<dbReference type="SUPFAM" id="SSF52540">
    <property type="entry name" value="P-loop containing nucleoside triphosphate hydrolases"/>
    <property type="match status" value="1"/>
</dbReference>
<dbReference type="Gene3D" id="3.40.50.300">
    <property type="entry name" value="P-loop containing nucleotide triphosphate hydrolases"/>
    <property type="match status" value="1"/>
</dbReference>
<dbReference type="Pfam" id="PF24883">
    <property type="entry name" value="NPHP3_N"/>
    <property type="match status" value="1"/>
</dbReference>
<gene>
    <name evidence="4" type="ORF">BU23DRAFT_590769</name>
</gene>
<dbReference type="Gene3D" id="2.130.10.10">
    <property type="entry name" value="YVTN repeat-like/Quinoprotein amine dehydrogenase"/>
    <property type="match status" value="1"/>
</dbReference>
<accession>A0A6A5V4I7</accession>
<sequence>MSYGDAMRRGRGGGDVLRKIYPEVRIGDNANVHLGDNNYFERDDPLSRLPYAANATFNSRAKEHELTCLPGTRIDLLDEIYDWADGQGGRHIFWLSGLAGTGKSTISRTVARSYHEKQRLGASFFFSRGGGDVRHAGAFVTSIAVQLAHTVPASRQHIRSAVEERSDIASQSLRDQWRHLVLSPLSNLEGPLSYVLIVDALDECDDENDIRIIVQLLGEARSLERVRLRVFLTSRPEVPIRHGFFQIPDAEHRDFVLHNISPSVVDSDIGLFLQHYLRIVGQERSLGVDWPGPETIEQLVRRACGLFIWAATAWRFIRDGKKFAVRRMETILAGNSSPAAAPEKHLDEIYITVLKNSVNPNYMDEERAEHYETLRYILGSIVVSLSSLPADAWSKLLHVPKQDVDQTLDDLYAILDIPEDPMRSVRTHHPSFRDFLLNQNRCGDAFWVDEKQAHQLLAEDCIQLMAASLKQDICGVDAPEQSLPPELQYACLYWTQHLQKSDVHLRDNGQVHRFLQEHLLHWLEALGWMGKVSEGVHAIASLESLVSVPLIHDAKRFVLYYRAVIEQAPLQTYSGLVFVPTSSIVKKMFQGSIARWIRRLPRVEEEWNALRQTLEGHGDCVRAVAFSPDGTTLASASHDKTVKLWEAGTGALRQTLEGHGDWLWEAGTGALRQTLSTDTIVHTVSFSEDGTLLQTYRGSLPVPAELLPSNPSTDRLPLPPSVFVQDQWVFRHTKRMLWLPSDYRPHCVAVHRGVVGFGYRSGRVILMEFTL</sequence>
<dbReference type="PROSITE" id="PS50082">
    <property type="entry name" value="WD_REPEATS_2"/>
    <property type="match status" value="1"/>
</dbReference>
<keyword evidence="5" id="KW-1185">Reference proteome</keyword>